<sequence>MDNKETNGELEQSDEADPSGQNLDDGETDSKQEENLINVSPPKTPPGPPPPLKNGGRGQKPPKIPICHQNGKLPKEVEWTEDRGEDRKDSLTLQSKLDHGAYTDEKQDLLTYLDRHGINSPVKLTPDETGGSSALDILGIIEERDTGALGSDPSSTMQAMAKPVGFLQRQLWTVLQPSDNRLSMKLFGSKKGLQKEKYRLRKAGVLIIHPCSHFRFYWDLLMLCLIMANVILLPVVITFFHNKDMSTGWLIFNCFSDTFFILDLICNFRTGIMNPKSAEQVILNPRQIAYHYLRSWFIIDLVSSIPMDYIFLLAGGQNRHFLEVSRALKILRFAKLLSLLRLLRLSRLMRFVSQWEQAFNVANAVIRICNLVCMMLLIGHWNGCLQYLVPMLQEYPDQSWVAINGLEHAHWWEQYTWALFKALSHMLCIGYGKFPPQSITDVWLTIVSMVSGATCFALFIGHATNLIQSMDSSSRQYREKLKQVEEYMQYRKLPSHLRNKILDYYEYRYRGKMFDERHIFREVSESIRQDVANYNCRDLVASVPFFVGADSNFVTRVVTLLEFEVFQPADYVIQEGTFGDRMFFIQQGIVDIIMSDGVIATSLSDGSYFGEICLLTRERRVASVKCETYCTLFSLSVQHFNQVLDEFPAMRKTMEEIAVRRLTRIGKESSKLKSRLESPTIRDTAPLFPIPPDTPSFVTDIEKNRFFGDDTDDVHIRTRVDVERGSHENVIAIMDGSLSDLRMENEIQARKSSSGKRRKFQQQTTEL</sequence>
<dbReference type="InterPro" id="IPR018488">
    <property type="entry name" value="cNMP-bd_CS"/>
</dbReference>
<feature type="compositionally biased region" description="Pro residues" evidence="8">
    <location>
        <begin position="42"/>
        <end position="52"/>
    </location>
</feature>
<name>O76977_STRPU</name>
<feature type="region of interest" description="Disordered" evidence="8">
    <location>
        <begin position="1"/>
        <end position="91"/>
    </location>
</feature>
<dbReference type="Pfam" id="PF00027">
    <property type="entry name" value="cNMP_binding"/>
    <property type="match status" value="1"/>
</dbReference>
<dbReference type="GO" id="GO:0003254">
    <property type="term" value="P:regulation of membrane depolarization"/>
    <property type="evidence" value="ECO:0000318"/>
    <property type="project" value="GO_Central"/>
</dbReference>
<dbReference type="InterPro" id="IPR014710">
    <property type="entry name" value="RmlC-like_jellyroll"/>
</dbReference>
<feature type="binding site" evidence="14">
    <location>
        <position position="661"/>
    </location>
    <ligand>
        <name>3',5'-cyclic AMP</name>
        <dbReference type="ChEBI" id="CHEBI:58165"/>
    </ligand>
</feature>
<reference evidence="14" key="2">
    <citation type="journal article" date="2007" name="Structure">
        <title>Structure and rearrangements in the carboxy-terminal region of SpIH channels.</title>
        <authorList>
            <person name="Flynn G.E."/>
            <person name="Black K.D."/>
            <person name="Islas L.D."/>
            <person name="Sankaran B."/>
            <person name="Zagotta W.N."/>
        </authorList>
    </citation>
    <scope>X-RAY CRYSTALLOGRAPHY (1.93 ANGSTROMS) OF 470-665 IN COMPLEX WITH 3',5'-CYCLIC AMP</scope>
</reference>
<dbReference type="PANTHER" id="PTHR45689">
    <property type="entry name" value="I[[H]] CHANNEL, ISOFORM E"/>
    <property type="match status" value="1"/>
</dbReference>
<dbReference type="GeneID" id="373363"/>
<keyword evidence="6" id="KW-0406">Ion transport</keyword>
<dbReference type="PDBsum" id="2PTM"/>
<feature type="binding site" evidence="14">
    <location>
        <position position="613"/>
    </location>
    <ligand>
        <name>3',5'-cyclic AMP</name>
        <dbReference type="ChEBI" id="CHEBI:58165"/>
    </ligand>
</feature>
<dbReference type="OMA" id="HMANHSW"/>
<dbReference type="InterPro" id="IPR000595">
    <property type="entry name" value="cNMP-bd_dom"/>
</dbReference>
<dbReference type="GO" id="GO:0098855">
    <property type="term" value="C:HCN channel complex"/>
    <property type="evidence" value="ECO:0000318"/>
    <property type="project" value="GO_Central"/>
</dbReference>
<dbReference type="Gene3D" id="1.10.287.630">
    <property type="entry name" value="Helix hairpin bin"/>
    <property type="match status" value="1"/>
</dbReference>
<feature type="transmembrane region" description="Helical" evidence="9">
    <location>
        <begin position="216"/>
        <end position="240"/>
    </location>
</feature>
<dbReference type="KEGG" id="spu:373363"/>
<reference evidence="11" key="1">
    <citation type="journal article" date="1998" name="Nature">
        <title>Molecular identification of a hyperpolarization-activated channel in sea urchin sperm.</title>
        <authorList>
            <person name="Gauss R."/>
            <person name="Seifert R."/>
            <person name="Kaupp U.B."/>
        </authorList>
    </citation>
    <scope>NUCLEOTIDE SEQUENCE</scope>
    <source>
        <tissue evidence="11">Sperm</tissue>
    </source>
</reference>
<feature type="binding site" evidence="14">
    <location>
        <position position="611"/>
    </location>
    <ligand>
        <name>3',5'-cyclic AMP</name>
        <dbReference type="ChEBI" id="CHEBI:58165"/>
    </ligand>
</feature>
<dbReference type="SMR" id="O76977"/>
<evidence type="ECO:0000313" key="12">
    <source>
        <dbReference type="EnsemblMetazoa" id="NP_999729"/>
    </source>
</evidence>
<dbReference type="EnsemblMetazoa" id="NM_214564">
    <property type="protein sequence ID" value="NP_999729"/>
    <property type="gene ID" value="GeneID_373363"/>
</dbReference>
<dbReference type="FunCoup" id="O76977">
    <property type="interactions" value="70"/>
</dbReference>
<dbReference type="AlphaFoldDB" id="O76977"/>
<keyword evidence="14" id="KW-0002">3D-structure</keyword>
<proteinExistence type="evidence at protein level"/>
<dbReference type="RefSeq" id="NP_999729.1">
    <property type="nucleotide sequence ID" value="NM_214564.1"/>
</dbReference>
<dbReference type="Gene3D" id="2.60.120.10">
    <property type="entry name" value="Jelly Rolls"/>
    <property type="match status" value="1"/>
</dbReference>
<dbReference type="InterPro" id="IPR018490">
    <property type="entry name" value="cNMP-bd_dom_sf"/>
</dbReference>
<dbReference type="GO" id="GO:0035725">
    <property type="term" value="P:sodium ion transmembrane transport"/>
    <property type="evidence" value="ECO:0000318"/>
    <property type="project" value="GO_Central"/>
</dbReference>
<evidence type="ECO:0000259" key="10">
    <source>
        <dbReference type="PROSITE" id="PS50042"/>
    </source>
</evidence>
<organism evidence="11">
    <name type="scientific">Strongylocentrotus purpuratus</name>
    <name type="common">Purple sea urchin</name>
    <dbReference type="NCBI Taxonomy" id="7668"/>
    <lineage>
        <taxon>Eukaryota</taxon>
        <taxon>Metazoa</taxon>
        <taxon>Echinodermata</taxon>
        <taxon>Eleutherozoa</taxon>
        <taxon>Echinozoa</taxon>
        <taxon>Echinoidea</taxon>
        <taxon>Euechinoidea</taxon>
        <taxon>Echinacea</taxon>
        <taxon>Camarodonta</taxon>
        <taxon>Echinidea</taxon>
        <taxon>Strongylocentrotidae</taxon>
        <taxon>Strongylocentrotus</taxon>
    </lineage>
</organism>
<protein>
    <submittedName>
        <fullName evidence="11">Hyperpolarization-activated (Ih) channel</fullName>
    </submittedName>
</protein>
<keyword evidence="2" id="KW-0813">Transport</keyword>
<evidence type="ECO:0000313" key="13">
    <source>
        <dbReference type="Proteomes" id="UP000007110"/>
    </source>
</evidence>
<feature type="transmembrane region" description="Helical" evidence="9">
    <location>
        <begin position="364"/>
        <end position="381"/>
    </location>
</feature>
<dbReference type="InterPro" id="IPR051413">
    <property type="entry name" value="K/Na_HCN_channel"/>
</dbReference>
<feature type="region of interest" description="Disordered" evidence="8">
    <location>
        <begin position="747"/>
        <end position="767"/>
    </location>
</feature>
<dbReference type="DIP" id="DIP-29325N"/>
<feature type="compositionally biased region" description="Basic and acidic residues" evidence="8">
    <location>
        <begin position="73"/>
        <end position="91"/>
    </location>
</feature>
<dbReference type="Pfam" id="PF00520">
    <property type="entry name" value="Ion_trans"/>
    <property type="match status" value="1"/>
</dbReference>
<dbReference type="STRING" id="7668.O76977"/>
<dbReference type="GO" id="GO:0005249">
    <property type="term" value="F:voltage-gated potassium channel activity"/>
    <property type="evidence" value="ECO:0000318"/>
    <property type="project" value="GO_Central"/>
</dbReference>
<reference evidence="12" key="4">
    <citation type="submission" date="2021-01" db="UniProtKB">
        <authorList>
            <consortium name="EnsemblMetazoa"/>
        </authorList>
    </citation>
    <scope>IDENTIFICATION</scope>
</reference>
<feature type="transmembrane region" description="Helical" evidence="9">
    <location>
        <begin position="246"/>
        <end position="266"/>
    </location>
</feature>
<dbReference type="GO" id="GO:0071805">
    <property type="term" value="P:potassium ion transmembrane transport"/>
    <property type="evidence" value="ECO:0000318"/>
    <property type="project" value="GO_Central"/>
</dbReference>
<dbReference type="CDD" id="cd00038">
    <property type="entry name" value="CAP_ED"/>
    <property type="match status" value="1"/>
</dbReference>
<evidence type="ECO:0000256" key="5">
    <source>
        <dbReference type="ARBA" id="ARBA00022989"/>
    </source>
</evidence>
<evidence type="ECO:0000256" key="1">
    <source>
        <dbReference type="ARBA" id="ARBA00004651"/>
    </source>
</evidence>
<feature type="binding site" evidence="14">
    <location>
        <position position="610"/>
    </location>
    <ligand>
        <name>3',5'-cyclic AMP</name>
        <dbReference type="ChEBI" id="CHEBI:58165"/>
    </ligand>
</feature>
<evidence type="ECO:0007829" key="14">
    <source>
        <dbReference type="PDB" id="2PTM"/>
    </source>
</evidence>
<dbReference type="SUPFAM" id="SSF51206">
    <property type="entry name" value="cAMP-binding domain-like"/>
    <property type="match status" value="1"/>
</dbReference>
<keyword evidence="4 9" id="KW-0812">Transmembrane</keyword>
<dbReference type="PROSITE" id="PS50042">
    <property type="entry name" value="CNMP_BINDING_3"/>
    <property type="match status" value="1"/>
</dbReference>
<evidence type="ECO:0000256" key="4">
    <source>
        <dbReference type="ARBA" id="ARBA00022692"/>
    </source>
</evidence>
<evidence type="ECO:0000256" key="7">
    <source>
        <dbReference type="ARBA" id="ARBA00023136"/>
    </source>
</evidence>
<evidence type="ECO:0000256" key="3">
    <source>
        <dbReference type="ARBA" id="ARBA00022475"/>
    </source>
</evidence>
<accession>O76977</accession>
<dbReference type="HOGENOM" id="CLU_005746_15_2_1"/>
<keyword evidence="5 9" id="KW-1133">Transmembrane helix</keyword>
<dbReference type="GO" id="GO:0000166">
    <property type="term" value="F:nucleotide binding"/>
    <property type="evidence" value="ECO:0007669"/>
    <property type="project" value="UniProtKB-KW"/>
</dbReference>
<dbReference type="OrthoDB" id="421226at2759"/>
<keyword evidence="14" id="KW-0547">Nucleotide-binding</keyword>
<comment type="subcellular location">
    <subcellularLocation>
        <location evidence="1">Cell membrane</location>
        <topology evidence="1">Multi-pass membrane protein</topology>
    </subcellularLocation>
</comment>
<dbReference type="InterPro" id="IPR005821">
    <property type="entry name" value="Ion_trans_dom"/>
</dbReference>
<reference evidence="13" key="3">
    <citation type="submission" date="2015-02" db="EMBL/GenBank/DDBJ databases">
        <title>Genome sequencing for Strongylocentrotus purpuratus.</title>
        <authorList>
            <person name="Murali S."/>
            <person name="Liu Y."/>
            <person name="Vee V."/>
            <person name="English A."/>
            <person name="Wang M."/>
            <person name="Skinner E."/>
            <person name="Han Y."/>
            <person name="Muzny D.M."/>
            <person name="Worley K.C."/>
            <person name="Gibbs R.A."/>
        </authorList>
    </citation>
    <scope>NUCLEOTIDE SEQUENCE</scope>
</reference>
<dbReference type="eggNOG" id="KOG0498">
    <property type="taxonomic scope" value="Eukaryota"/>
</dbReference>
<dbReference type="TCDB" id="1.A.1.5.29">
    <property type="family name" value="the voltage-gated ion channel (vic) superfamily"/>
</dbReference>
<feature type="binding site" evidence="14">
    <location>
        <position position="621"/>
    </location>
    <ligand>
        <name>3',5'-cyclic AMP</name>
        <dbReference type="ChEBI" id="CHEBI:58165"/>
    </ligand>
</feature>
<evidence type="ECO:0000313" key="11">
    <source>
        <dbReference type="EMBL" id="CAA76493.1"/>
    </source>
</evidence>
<dbReference type="SMART" id="SM00100">
    <property type="entry name" value="cNMP"/>
    <property type="match status" value="1"/>
</dbReference>
<evidence type="ECO:0000256" key="8">
    <source>
        <dbReference type="SAM" id="MobiDB-lite"/>
    </source>
</evidence>
<feature type="binding site" evidence="14">
    <location>
        <position position="620"/>
    </location>
    <ligand>
        <name>3',5'-cyclic AMP</name>
        <dbReference type="ChEBI" id="CHEBI:58165"/>
    </ligand>
</feature>
<dbReference type="PROSITE" id="PS00888">
    <property type="entry name" value="CNMP_BINDING_1"/>
    <property type="match status" value="1"/>
</dbReference>
<dbReference type="PANTHER" id="PTHR45689:SF5">
    <property type="entry name" value="I[[H]] CHANNEL, ISOFORM E"/>
    <property type="match status" value="1"/>
</dbReference>
<evidence type="ECO:0000256" key="2">
    <source>
        <dbReference type="ARBA" id="ARBA00022448"/>
    </source>
</evidence>
<dbReference type="CTD" id="373363"/>
<dbReference type="Gene3D" id="1.10.287.70">
    <property type="match status" value="1"/>
</dbReference>
<dbReference type="PDB" id="2PTM">
    <property type="method" value="X-ray"/>
    <property type="resolution" value="1.93 A"/>
    <property type="chains" value="A=470-665"/>
</dbReference>
<evidence type="ECO:0000256" key="9">
    <source>
        <dbReference type="SAM" id="Phobius"/>
    </source>
</evidence>
<dbReference type="SUPFAM" id="SSF81324">
    <property type="entry name" value="Voltage-gated potassium channels"/>
    <property type="match status" value="1"/>
</dbReference>
<keyword evidence="7 9" id="KW-0472">Membrane</keyword>
<feature type="transmembrane region" description="Helical" evidence="9">
    <location>
        <begin position="442"/>
        <end position="467"/>
    </location>
</feature>
<evidence type="ECO:0000256" key="6">
    <source>
        <dbReference type="ARBA" id="ARBA00023065"/>
    </source>
</evidence>
<dbReference type="EMBL" id="Y16880">
    <property type="protein sequence ID" value="CAA76493.1"/>
    <property type="molecule type" value="mRNA"/>
</dbReference>
<feature type="domain" description="Cyclic nucleotide-binding" evidence="10">
    <location>
        <begin position="545"/>
        <end position="661"/>
    </location>
</feature>
<feature type="binding site" evidence="14">
    <location>
        <position position="612"/>
    </location>
    <ligand>
        <name>3',5'-cyclic AMP</name>
        <dbReference type="ChEBI" id="CHEBI:58165"/>
    </ligand>
</feature>
<dbReference type="InterPro" id="IPR013621">
    <property type="entry name" value="Ion_trans_N"/>
</dbReference>
<keyword evidence="13" id="KW-1185">Reference proteome</keyword>
<keyword evidence="3" id="KW-1003">Cell membrane</keyword>
<dbReference type="Pfam" id="PF08412">
    <property type="entry name" value="Ion_trans_N"/>
    <property type="match status" value="1"/>
</dbReference>
<dbReference type="Proteomes" id="UP000007110">
    <property type="component" value="Unassembled WGS sequence"/>
</dbReference>